<feature type="compositionally biased region" description="Basic and acidic residues" evidence="1">
    <location>
        <begin position="445"/>
        <end position="456"/>
    </location>
</feature>
<feature type="compositionally biased region" description="Polar residues" evidence="1">
    <location>
        <begin position="457"/>
        <end position="469"/>
    </location>
</feature>
<feature type="compositionally biased region" description="Polar residues" evidence="1">
    <location>
        <begin position="499"/>
        <end position="508"/>
    </location>
</feature>
<evidence type="ECO:0000313" key="2">
    <source>
        <dbReference type="EnsemblMetazoa" id="XP_038051679.1"/>
    </source>
</evidence>
<dbReference type="RefSeq" id="XP_038051679.1">
    <property type="nucleotide sequence ID" value="XM_038195751.1"/>
</dbReference>
<reference evidence="2" key="1">
    <citation type="submission" date="2022-11" db="UniProtKB">
        <authorList>
            <consortium name="EnsemblMetazoa"/>
        </authorList>
    </citation>
    <scope>IDENTIFICATION</scope>
</reference>
<dbReference type="GeneID" id="119724622"/>
<keyword evidence="3" id="KW-1185">Reference proteome</keyword>
<feature type="compositionally biased region" description="Polar residues" evidence="1">
    <location>
        <begin position="410"/>
        <end position="419"/>
    </location>
</feature>
<dbReference type="EnsemblMetazoa" id="XM_038195751.1">
    <property type="protein sequence ID" value="XP_038051679.1"/>
    <property type="gene ID" value="LOC119724622"/>
</dbReference>
<dbReference type="PROSITE" id="PS50096">
    <property type="entry name" value="IQ"/>
    <property type="match status" value="1"/>
</dbReference>
<dbReference type="PANTHER" id="PTHR16049:SF8">
    <property type="entry name" value="IQ DOMAIN-CONTAINING PROTEIN C"/>
    <property type="match status" value="1"/>
</dbReference>
<protein>
    <submittedName>
        <fullName evidence="2">Uncharacterized protein</fullName>
    </submittedName>
</protein>
<dbReference type="OrthoDB" id="6161953at2759"/>
<accession>A0A913ZK15</accession>
<name>A0A913ZK15_PATMI</name>
<feature type="compositionally biased region" description="Low complexity" evidence="1">
    <location>
        <begin position="314"/>
        <end position="336"/>
    </location>
</feature>
<feature type="compositionally biased region" description="Polar residues" evidence="1">
    <location>
        <begin position="263"/>
        <end position="308"/>
    </location>
</feature>
<dbReference type="OMA" id="MTSIWSN"/>
<feature type="compositionally biased region" description="Polar residues" evidence="1">
    <location>
        <begin position="100"/>
        <end position="113"/>
    </location>
</feature>
<feature type="compositionally biased region" description="Polar residues" evidence="1">
    <location>
        <begin position="144"/>
        <end position="156"/>
    </location>
</feature>
<feature type="compositionally biased region" description="Basic and acidic residues" evidence="1">
    <location>
        <begin position="551"/>
        <end position="573"/>
    </location>
</feature>
<proteinExistence type="predicted"/>
<feature type="compositionally biased region" description="Acidic residues" evidence="1">
    <location>
        <begin position="489"/>
        <end position="498"/>
    </location>
</feature>
<sequence length="676" mass="73527">MAANTNEFADLLSGNGEENIWDEEVICRLQAYIRAFLIRKKFQEVRKLYEEIVSEVEGDISGKPSNVRWRTGLPCKPRYFQKPQKSSAVGKVGTQDARTHQTQHPPSDQQLVQDTDEDIKGQATSLDPGGRVTQRQVKGHNVTDGPNSTSDTSSKASLGDECKVNGASLRSEEVVKDQNGATHPISSRSLPSASHQEEVLPNDDGDPSSRPNKDPNHQVQPLQTRDDGSPGLDTDSDNIVNQAESLPKKDDVESPRLPKDPVSQDQGSANSEEGNGSNGFQNSSKQSDSVSENSGKNTQVGSPASSVEYTPDFESYSSTATSGAASLSSSAELALSKQDAGSVASPEFCIVTPLDDRPEESDSGLLQGTQNREAALERMDEREVEKKNGDQKSAEDFPASENDRPVVLSRNLQNMNGKNKNFAEDLAPVQSNRTDKVLPSNLQNMDRKSEDYDDKTVTSPTNEAKTVSHNGDDQTAKVSRDEASKSAEDFESSDDQENFEVTSQQSQDLKLDGRTDTPDAASKTSTNKENQFKTGSADRNAEMQTPSHVSRIVDHQRDGMESGIDAGKDEKETGGGLITSKGENPVAGRGILLGQERSGEQDFSGVADMTSIWSNEGSLTEMLESDYPTDLEALQKLRNSAALELLWVQQAISSRKNYLRLKSHMEPTGQQKVVPS</sequence>
<feature type="compositionally biased region" description="Basic and acidic residues" evidence="1">
    <location>
        <begin position="470"/>
        <end position="488"/>
    </location>
</feature>
<dbReference type="Proteomes" id="UP000887568">
    <property type="component" value="Unplaced"/>
</dbReference>
<feature type="compositionally biased region" description="Basic and acidic residues" evidence="1">
    <location>
        <begin position="246"/>
        <end position="259"/>
    </location>
</feature>
<organism evidence="2 3">
    <name type="scientific">Patiria miniata</name>
    <name type="common">Bat star</name>
    <name type="synonym">Asterina miniata</name>
    <dbReference type="NCBI Taxonomy" id="46514"/>
    <lineage>
        <taxon>Eukaryota</taxon>
        <taxon>Metazoa</taxon>
        <taxon>Echinodermata</taxon>
        <taxon>Eleutherozoa</taxon>
        <taxon>Asterozoa</taxon>
        <taxon>Asteroidea</taxon>
        <taxon>Valvatacea</taxon>
        <taxon>Valvatida</taxon>
        <taxon>Asterinidae</taxon>
        <taxon>Patiria</taxon>
    </lineage>
</organism>
<evidence type="ECO:0000313" key="3">
    <source>
        <dbReference type="Proteomes" id="UP000887568"/>
    </source>
</evidence>
<feature type="compositionally biased region" description="Polar residues" evidence="1">
    <location>
        <begin position="179"/>
        <end position="194"/>
    </location>
</feature>
<feature type="compositionally biased region" description="Basic and acidic residues" evidence="1">
    <location>
        <begin position="374"/>
        <end position="395"/>
    </location>
</feature>
<feature type="region of interest" description="Disordered" evidence="1">
    <location>
        <begin position="72"/>
        <end position="587"/>
    </location>
</feature>
<dbReference type="AlphaFoldDB" id="A0A913ZK15"/>
<feature type="compositionally biased region" description="Polar residues" evidence="1">
    <location>
        <begin position="522"/>
        <end position="534"/>
    </location>
</feature>
<dbReference type="PANTHER" id="PTHR16049">
    <property type="entry name" value="IQ DOMAIN-CONTAINING PROTEIN C"/>
    <property type="match status" value="1"/>
</dbReference>
<evidence type="ECO:0000256" key="1">
    <source>
        <dbReference type="SAM" id="MobiDB-lite"/>
    </source>
</evidence>
<dbReference type="InterPro" id="IPR042506">
    <property type="entry name" value="IQCC"/>
</dbReference>